<comment type="similarity">
    <text evidence="2">Belongs to the cytochrome P450 family.</text>
</comment>
<evidence type="ECO:0000256" key="4">
    <source>
        <dbReference type="ARBA" id="ARBA00022723"/>
    </source>
</evidence>
<protein>
    <submittedName>
        <fullName evidence="8">Uncharacterized protein</fullName>
    </submittedName>
</protein>
<name>A0ABQ9FRB2_TEGGR</name>
<evidence type="ECO:0000256" key="7">
    <source>
        <dbReference type="ARBA" id="ARBA00023033"/>
    </source>
</evidence>
<evidence type="ECO:0000256" key="3">
    <source>
        <dbReference type="ARBA" id="ARBA00022617"/>
    </source>
</evidence>
<keyword evidence="4" id="KW-0479">Metal-binding</keyword>
<dbReference type="Proteomes" id="UP001217089">
    <property type="component" value="Unassembled WGS sequence"/>
</dbReference>
<evidence type="ECO:0000256" key="6">
    <source>
        <dbReference type="ARBA" id="ARBA00023004"/>
    </source>
</evidence>
<dbReference type="InterPro" id="IPR002402">
    <property type="entry name" value="Cyt_P450_E_grp-II"/>
</dbReference>
<comment type="cofactor">
    <cofactor evidence="1">
        <name>heme</name>
        <dbReference type="ChEBI" id="CHEBI:30413"/>
    </cofactor>
</comment>
<evidence type="ECO:0000256" key="2">
    <source>
        <dbReference type="ARBA" id="ARBA00010617"/>
    </source>
</evidence>
<dbReference type="InterPro" id="IPR050196">
    <property type="entry name" value="Cytochrome_P450_Monoox"/>
</dbReference>
<comment type="caution">
    <text evidence="8">The sequence shown here is derived from an EMBL/GenBank/DDBJ whole genome shotgun (WGS) entry which is preliminary data.</text>
</comment>
<reference evidence="8 9" key="1">
    <citation type="submission" date="2022-12" db="EMBL/GenBank/DDBJ databases">
        <title>Chromosome-level genome of Tegillarca granosa.</title>
        <authorList>
            <person name="Kim J."/>
        </authorList>
    </citation>
    <scope>NUCLEOTIDE SEQUENCE [LARGE SCALE GENOMIC DNA]</scope>
    <source>
        <strain evidence="8">Teg-2019</strain>
        <tissue evidence="8">Adductor muscle</tissue>
    </source>
</reference>
<keyword evidence="9" id="KW-1185">Reference proteome</keyword>
<dbReference type="Pfam" id="PF00067">
    <property type="entry name" value="p450"/>
    <property type="match status" value="2"/>
</dbReference>
<dbReference type="Gene3D" id="1.10.630.10">
    <property type="entry name" value="Cytochrome P450"/>
    <property type="match status" value="2"/>
</dbReference>
<keyword evidence="5" id="KW-0560">Oxidoreductase</keyword>
<accession>A0ABQ9FRB2</accession>
<proteinExistence type="inferred from homology"/>
<sequence>MEKTAAFPIFQRLWISRFRPLLIFHHPESVKVLLKTTEPKPRAPGTVYVIGLPWLGEGLLIANGDHWARNRRLLTPAFHFDILQPYTLVYNQAVDILVEKLDQFAESGKSFELFSVIGMLSLDVILRCAFSYKSDCQILGVAEEIIQKRRETLEREGLPNKSSGRQSRYLDFLDILLTAKDENNQGLTPLEIRNEVDTFLFEGEFKDMMKCHFKFVVMILQLVPSAGQSIHCVKTKIIRPEYRQRRDLQCLDYLTLCIKEGMRFHSPVSFIQRETTKELFIEEKVIPAGTIIAVNIYNLHHNPMIWENPLEFQPDRFLPENSVNRDSYTFIPFSAGP</sequence>
<gene>
    <name evidence="8" type="ORF">KUTeg_001362</name>
</gene>
<feature type="non-terminal residue" evidence="8">
    <location>
        <position position="337"/>
    </location>
</feature>
<evidence type="ECO:0000313" key="9">
    <source>
        <dbReference type="Proteomes" id="UP001217089"/>
    </source>
</evidence>
<evidence type="ECO:0000256" key="5">
    <source>
        <dbReference type="ARBA" id="ARBA00023002"/>
    </source>
</evidence>
<keyword evidence="6" id="KW-0408">Iron</keyword>
<organism evidence="8 9">
    <name type="scientific">Tegillarca granosa</name>
    <name type="common">Malaysian cockle</name>
    <name type="synonym">Anadara granosa</name>
    <dbReference type="NCBI Taxonomy" id="220873"/>
    <lineage>
        <taxon>Eukaryota</taxon>
        <taxon>Metazoa</taxon>
        <taxon>Spiralia</taxon>
        <taxon>Lophotrochozoa</taxon>
        <taxon>Mollusca</taxon>
        <taxon>Bivalvia</taxon>
        <taxon>Autobranchia</taxon>
        <taxon>Pteriomorphia</taxon>
        <taxon>Arcoida</taxon>
        <taxon>Arcoidea</taxon>
        <taxon>Arcidae</taxon>
        <taxon>Tegillarca</taxon>
    </lineage>
</organism>
<evidence type="ECO:0000256" key="1">
    <source>
        <dbReference type="ARBA" id="ARBA00001971"/>
    </source>
</evidence>
<keyword evidence="3" id="KW-0349">Heme</keyword>
<evidence type="ECO:0000313" key="8">
    <source>
        <dbReference type="EMBL" id="KAJ8319775.1"/>
    </source>
</evidence>
<dbReference type="PRINTS" id="PR00464">
    <property type="entry name" value="EP450II"/>
</dbReference>
<dbReference type="PANTHER" id="PTHR24291">
    <property type="entry name" value="CYTOCHROME P450 FAMILY 4"/>
    <property type="match status" value="1"/>
</dbReference>
<keyword evidence="7" id="KW-0503">Monooxygenase</keyword>
<dbReference type="InterPro" id="IPR036396">
    <property type="entry name" value="Cyt_P450_sf"/>
</dbReference>
<dbReference type="EMBL" id="JARBDR010000141">
    <property type="protein sequence ID" value="KAJ8319775.1"/>
    <property type="molecule type" value="Genomic_DNA"/>
</dbReference>
<dbReference type="PANTHER" id="PTHR24291:SF201">
    <property type="entry name" value="CYTOCHROME P450, FAMILY 4, SUBFAMILY B, POLYPEPTIDE 7"/>
    <property type="match status" value="1"/>
</dbReference>
<dbReference type="SUPFAM" id="SSF48264">
    <property type="entry name" value="Cytochrome P450"/>
    <property type="match status" value="1"/>
</dbReference>
<dbReference type="InterPro" id="IPR001128">
    <property type="entry name" value="Cyt_P450"/>
</dbReference>